<dbReference type="RefSeq" id="WP_097129009.1">
    <property type="nucleotide sequence ID" value="NZ_OCNH01000004.1"/>
</dbReference>
<dbReference type="InterPro" id="IPR001296">
    <property type="entry name" value="Glyco_trans_1"/>
</dbReference>
<dbReference type="CDD" id="cd03809">
    <property type="entry name" value="GT4_MtfB-like"/>
    <property type="match status" value="1"/>
</dbReference>
<proteinExistence type="predicted"/>
<gene>
    <name evidence="3" type="ORF">SAMN06269250_4744</name>
</gene>
<name>A0A286GHU5_9BACT</name>
<evidence type="ECO:0000313" key="3">
    <source>
        <dbReference type="EMBL" id="SOD95103.1"/>
    </source>
</evidence>
<keyword evidence="1 3" id="KW-0808">Transferase</keyword>
<accession>A0A286GHU5</accession>
<evidence type="ECO:0000259" key="2">
    <source>
        <dbReference type="Pfam" id="PF00534"/>
    </source>
</evidence>
<dbReference type="Pfam" id="PF00534">
    <property type="entry name" value="Glycos_transf_1"/>
    <property type="match status" value="1"/>
</dbReference>
<dbReference type="Gene3D" id="3.40.50.2000">
    <property type="entry name" value="Glycogen Phosphorylase B"/>
    <property type="match status" value="2"/>
</dbReference>
<feature type="domain" description="Glycosyl transferase family 1" evidence="2">
    <location>
        <begin position="216"/>
        <end position="371"/>
    </location>
</feature>
<dbReference type="SUPFAM" id="SSF53756">
    <property type="entry name" value="UDP-Glycosyltransferase/glycogen phosphorylase"/>
    <property type="match status" value="1"/>
</dbReference>
<dbReference type="Proteomes" id="UP000219452">
    <property type="component" value="Unassembled WGS sequence"/>
</dbReference>
<dbReference type="PANTHER" id="PTHR46401:SF2">
    <property type="entry name" value="GLYCOSYLTRANSFERASE WBBK-RELATED"/>
    <property type="match status" value="1"/>
</dbReference>
<evidence type="ECO:0000256" key="1">
    <source>
        <dbReference type="ARBA" id="ARBA00022679"/>
    </source>
</evidence>
<dbReference type="PANTHER" id="PTHR46401">
    <property type="entry name" value="GLYCOSYLTRANSFERASE WBBK-RELATED"/>
    <property type="match status" value="1"/>
</dbReference>
<dbReference type="AlphaFoldDB" id="A0A286GHU5"/>
<sequence length="396" mass="45673">MKILYYVPDITQKNGGVLQYACALLKILAKDENNQYFILHNLYEPVILSIIEDHSNLTLIPVKVGRERKVEKLLWYTLSLINKLLIKVGVLTNIKVFSHTEQLCKRYNIDILCCPYQHLPSTSRKTIVTLHDVQELHFPEFFSPKERLARTLQHNIIAEGSSLIVVSYEHVKEDLIKYFQRPADSILVCLLDMQNLWFDKFLPEHRMSLASYKLPDKFVFYPAVTWPHKNHISLIQAIAYLRDTHNININVVFSGHTTEYYEKIKDEVSKIDISDQVHFLGVVNEQVLYSLYHAAQAVVVPTTYEAGSFPLMESILMGIPVICSNVTSLPETIGDKNYIFPPNNIPEIADKIRKIFFDQQYRENNLENSQKQARKLRNTNALTKFTQAIADLSSSS</sequence>
<protein>
    <submittedName>
        <fullName evidence="3">Glycosyltransferase involved in cell wall bisynthesis</fullName>
    </submittedName>
</protein>
<evidence type="ECO:0000313" key="4">
    <source>
        <dbReference type="Proteomes" id="UP000219452"/>
    </source>
</evidence>
<dbReference type="EMBL" id="OCNH01000004">
    <property type="protein sequence ID" value="SOD95103.1"/>
    <property type="molecule type" value="Genomic_DNA"/>
</dbReference>
<organism evidence="3 4">
    <name type="scientific">Spirosoma fluviale</name>
    <dbReference type="NCBI Taxonomy" id="1597977"/>
    <lineage>
        <taxon>Bacteria</taxon>
        <taxon>Pseudomonadati</taxon>
        <taxon>Bacteroidota</taxon>
        <taxon>Cytophagia</taxon>
        <taxon>Cytophagales</taxon>
        <taxon>Cytophagaceae</taxon>
        <taxon>Spirosoma</taxon>
    </lineage>
</organism>
<dbReference type="GO" id="GO:0016757">
    <property type="term" value="F:glycosyltransferase activity"/>
    <property type="evidence" value="ECO:0007669"/>
    <property type="project" value="InterPro"/>
</dbReference>
<reference evidence="4" key="1">
    <citation type="submission" date="2017-09" db="EMBL/GenBank/DDBJ databases">
        <authorList>
            <person name="Varghese N."/>
            <person name="Submissions S."/>
        </authorList>
    </citation>
    <scope>NUCLEOTIDE SEQUENCE [LARGE SCALE GENOMIC DNA]</scope>
    <source>
        <strain evidence="4">DSM 29961</strain>
    </source>
</reference>
<dbReference type="OrthoDB" id="9811239at2"/>
<keyword evidence="4" id="KW-1185">Reference proteome</keyword>